<sequence>MSSSTSPSGRRADAERNVAAIVAAGLDVLATRPDAGLVAVAEAAGVTRTTVYAHFPTRAALVGAVLDAAIAEAAAALDGAAPDSGPPDAALTRMVAASWQTIDRQGRLMEAVGQVLSEAECHARHRPVGERVERTLRRGQADGRFRTDVPVDWLLAVTYALVHAAAAEVAAGRLPAERAGELAGASVLAACA</sequence>
<dbReference type="PROSITE" id="PS50977">
    <property type="entry name" value="HTH_TETR_2"/>
    <property type="match status" value="1"/>
</dbReference>
<feature type="domain" description="HTH tetR-type" evidence="5">
    <location>
        <begin position="15"/>
        <end position="73"/>
    </location>
</feature>
<dbReference type="EMBL" id="JAWSTH010000059">
    <property type="protein sequence ID" value="MDW5596550.1"/>
    <property type="molecule type" value="Genomic_DNA"/>
</dbReference>
<evidence type="ECO:0000256" key="4">
    <source>
        <dbReference type="PROSITE-ProRule" id="PRU00335"/>
    </source>
</evidence>
<keyword evidence="2 4" id="KW-0238">DNA-binding</keyword>
<keyword evidence="3" id="KW-0804">Transcription</keyword>
<dbReference type="InterPro" id="IPR001647">
    <property type="entry name" value="HTH_TetR"/>
</dbReference>
<organism evidence="6 7">
    <name type="scientific">Conexibacter stalactiti</name>
    <dbReference type="NCBI Taxonomy" id="1940611"/>
    <lineage>
        <taxon>Bacteria</taxon>
        <taxon>Bacillati</taxon>
        <taxon>Actinomycetota</taxon>
        <taxon>Thermoleophilia</taxon>
        <taxon>Solirubrobacterales</taxon>
        <taxon>Conexibacteraceae</taxon>
        <taxon>Conexibacter</taxon>
    </lineage>
</organism>
<gene>
    <name evidence="6" type="ORF">R7226_19540</name>
</gene>
<proteinExistence type="predicted"/>
<dbReference type="Gene3D" id="1.10.357.10">
    <property type="entry name" value="Tetracycline Repressor, domain 2"/>
    <property type="match status" value="1"/>
</dbReference>
<dbReference type="InterPro" id="IPR050109">
    <property type="entry name" value="HTH-type_TetR-like_transc_reg"/>
</dbReference>
<dbReference type="RefSeq" id="WP_318598987.1">
    <property type="nucleotide sequence ID" value="NZ_JAWSTH010000059.1"/>
</dbReference>
<dbReference type="SUPFAM" id="SSF46689">
    <property type="entry name" value="Homeodomain-like"/>
    <property type="match status" value="1"/>
</dbReference>
<feature type="DNA-binding region" description="H-T-H motif" evidence="4">
    <location>
        <begin position="36"/>
        <end position="55"/>
    </location>
</feature>
<dbReference type="PANTHER" id="PTHR30055">
    <property type="entry name" value="HTH-TYPE TRANSCRIPTIONAL REGULATOR RUTR"/>
    <property type="match status" value="1"/>
</dbReference>
<dbReference type="SUPFAM" id="SSF48498">
    <property type="entry name" value="Tetracyclin repressor-like, C-terminal domain"/>
    <property type="match status" value="1"/>
</dbReference>
<dbReference type="Proteomes" id="UP001284601">
    <property type="component" value="Unassembled WGS sequence"/>
</dbReference>
<keyword evidence="1" id="KW-0805">Transcription regulation</keyword>
<protein>
    <submittedName>
        <fullName evidence="6">TetR/AcrR family transcriptional regulator</fullName>
    </submittedName>
</protein>
<dbReference type="PANTHER" id="PTHR30055:SF234">
    <property type="entry name" value="HTH-TYPE TRANSCRIPTIONAL REGULATOR BETI"/>
    <property type="match status" value="1"/>
</dbReference>
<dbReference type="InterPro" id="IPR009057">
    <property type="entry name" value="Homeodomain-like_sf"/>
</dbReference>
<reference evidence="6 7" key="2">
    <citation type="submission" date="2023-10" db="EMBL/GenBank/DDBJ databases">
        <authorList>
            <person name="Han X.F."/>
        </authorList>
    </citation>
    <scope>NUCLEOTIDE SEQUENCE [LARGE SCALE GENOMIC DNA]</scope>
    <source>
        <strain evidence="6 7">KCTC 39840</strain>
    </source>
</reference>
<evidence type="ECO:0000259" key="5">
    <source>
        <dbReference type="PROSITE" id="PS50977"/>
    </source>
</evidence>
<dbReference type="InterPro" id="IPR036271">
    <property type="entry name" value="Tet_transcr_reg_TetR-rel_C_sf"/>
</dbReference>
<comment type="caution">
    <text evidence="6">The sequence shown here is derived from an EMBL/GenBank/DDBJ whole genome shotgun (WGS) entry which is preliminary data.</text>
</comment>
<name>A0ABU4HTH2_9ACTN</name>
<keyword evidence="7" id="KW-1185">Reference proteome</keyword>
<evidence type="ECO:0000256" key="2">
    <source>
        <dbReference type="ARBA" id="ARBA00023125"/>
    </source>
</evidence>
<reference evidence="7" key="1">
    <citation type="submission" date="2023-07" db="EMBL/GenBank/DDBJ databases">
        <title>Conexibacter stalactiti sp. nov., isolated from stalactites in a lava cave and emended description of the genus Conexibacter.</title>
        <authorList>
            <person name="Lee S.D."/>
        </authorList>
    </citation>
    <scope>NUCLEOTIDE SEQUENCE [LARGE SCALE GENOMIC DNA]</scope>
    <source>
        <strain evidence="7">KCTC 39840</strain>
    </source>
</reference>
<evidence type="ECO:0000256" key="1">
    <source>
        <dbReference type="ARBA" id="ARBA00023015"/>
    </source>
</evidence>
<evidence type="ECO:0000313" key="6">
    <source>
        <dbReference type="EMBL" id="MDW5596550.1"/>
    </source>
</evidence>
<evidence type="ECO:0000256" key="3">
    <source>
        <dbReference type="ARBA" id="ARBA00023163"/>
    </source>
</evidence>
<feature type="non-terminal residue" evidence="6">
    <location>
        <position position="192"/>
    </location>
</feature>
<dbReference type="Pfam" id="PF00440">
    <property type="entry name" value="TetR_N"/>
    <property type="match status" value="1"/>
</dbReference>
<evidence type="ECO:0000313" key="7">
    <source>
        <dbReference type="Proteomes" id="UP001284601"/>
    </source>
</evidence>
<accession>A0ABU4HTH2</accession>